<dbReference type="PANTHER" id="PTHR22749:SF6">
    <property type="entry name" value="RIBOFLAVIN KINASE"/>
    <property type="match status" value="1"/>
</dbReference>
<keyword evidence="6 15" id="KW-0808">Transferase</keyword>
<evidence type="ECO:0000256" key="14">
    <source>
        <dbReference type="ARBA" id="ARBA00049494"/>
    </source>
</evidence>
<organism evidence="17 18">
    <name type="scientific">Salisediminibacterium halotolerans</name>
    <dbReference type="NCBI Taxonomy" id="517425"/>
    <lineage>
        <taxon>Bacteria</taxon>
        <taxon>Bacillati</taxon>
        <taxon>Bacillota</taxon>
        <taxon>Bacilli</taxon>
        <taxon>Bacillales</taxon>
        <taxon>Bacillaceae</taxon>
        <taxon>Salisediminibacterium</taxon>
    </lineage>
</organism>
<dbReference type="NCBIfam" id="TIGR00083">
    <property type="entry name" value="ribF"/>
    <property type="match status" value="1"/>
</dbReference>
<dbReference type="OrthoDB" id="9803667at2"/>
<dbReference type="EC" id="2.7.7.2" evidence="15"/>
<evidence type="ECO:0000259" key="16">
    <source>
        <dbReference type="SMART" id="SM00904"/>
    </source>
</evidence>
<feature type="domain" description="Riboflavin kinase" evidence="16">
    <location>
        <begin position="184"/>
        <end position="311"/>
    </location>
</feature>
<comment type="pathway">
    <text evidence="2 15">Cofactor biosynthesis; FAD biosynthesis; FAD from FMN: step 1/1.</text>
</comment>
<dbReference type="SUPFAM" id="SSF52374">
    <property type="entry name" value="Nucleotidylyl transferase"/>
    <property type="match status" value="1"/>
</dbReference>
<comment type="caution">
    <text evidence="17">The sequence shown here is derived from an EMBL/GenBank/DDBJ whole genome shotgun (WGS) entry which is preliminary data.</text>
</comment>
<keyword evidence="10 15" id="KW-0274">FAD</keyword>
<dbReference type="UniPathway" id="UPA00277">
    <property type="reaction ID" value="UER00407"/>
</dbReference>
<evidence type="ECO:0000256" key="15">
    <source>
        <dbReference type="PIRNR" id="PIRNR004491"/>
    </source>
</evidence>
<dbReference type="InterPro" id="IPR014729">
    <property type="entry name" value="Rossmann-like_a/b/a_fold"/>
</dbReference>
<dbReference type="FunFam" id="3.40.50.620:FF:000021">
    <property type="entry name" value="Riboflavin biosynthesis protein"/>
    <property type="match status" value="1"/>
</dbReference>
<keyword evidence="11 15" id="KW-0067">ATP-binding</keyword>
<dbReference type="SUPFAM" id="SSF82114">
    <property type="entry name" value="Riboflavin kinase-like"/>
    <property type="match status" value="1"/>
</dbReference>
<comment type="catalytic activity">
    <reaction evidence="14 15">
        <text>FMN + ATP + H(+) = FAD + diphosphate</text>
        <dbReference type="Rhea" id="RHEA:17237"/>
        <dbReference type="ChEBI" id="CHEBI:15378"/>
        <dbReference type="ChEBI" id="CHEBI:30616"/>
        <dbReference type="ChEBI" id="CHEBI:33019"/>
        <dbReference type="ChEBI" id="CHEBI:57692"/>
        <dbReference type="ChEBI" id="CHEBI:58210"/>
        <dbReference type="EC" id="2.7.7.2"/>
    </reaction>
</comment>
<comment type="function">
    <text evidence="1">Catalyzes the phosphorylation of riboflavin to FMN followed by the adenylation of FMN to FAD.</text>
</comment>
<dbReference type="Pfam" id="PF01687">
    <property type="entry name" value="Flavokinase"/>
    <property type="match status" value="1"/>
</dbReference>
<evidence type="ECO:0000256" key="8">
    <source>
        <dbReference type="ARBA" id="ARBA00022741"/>
    </source>
</evidence>
<dbReference type="SMART" id="SM00904">
    <property type="entry name" value="Flavokinase"/>
    <property type="match status" value="1"/>
</dbReference>
<dbReference type="Pfam" id="PF06574">
    <property type="entry name" value="FAD_syn"/>
    <property type="match status" value="1"/>
</dbReference>
<dbReference type="PANTHER" id="PTHR22749">
    <property type="entry name" value="RIBOFLAVIN KINASE/FMN ADENYLYLTRANSFERASE"/>
    <property type="match status" value="1"/>
</dbReference>
<keyword evidence="18" id="KW-1185">Reference proteome</keyword>
<evidence type="ECO:0000256" key="6">
    <source>
        <dbReference type="ARBA" id="ARBA00022679"/>
    </source>
</evidence>
<dbReference type="RefSeq" id="WP_093071844.1">
    <property type="nucleotide sequence ID" value="NZ_FOGV01000002.1"/>
</dbReference>
<comment type="catalytic activity">
    <reaction evidence="13 15">
        <text>riboflavin + ATP = FMN + ADP + H(+)</text>
        <dbReference type="Rhea" id="RHEA:14357"/>
        <dbReference type="ChEBI" id="CHEBI:15378"/>
        <dbReference type="ChEBI" id="CHEBI:30616"/>
        <dbReference type="ChEBI" id="CHEBI:57986"/>
        <dbReference type="ChEBI" id="CHEBI:58210"/>
        <dbReference type="ChEBI" id="CHEBI:456216"/>
        <dbReference type="EC" id="2.7.1.26"/>
    </reaction>
</comment>
<evidence type="ECO:0000313" key="17">
    <source>
        <dbReference type="EMBL" id="SER56943.1"/>
    </source>
</evidence>
<evidence type="ECO:0000256" key="11">
    <source>
        <dbReference type="ARBA" id="ARBA00022840"/>
    </source>
</evidence>
<dbReference type="CDD" id="cd02064">
    <property type="entry name" value="FAD_synthetase_N"/>
    <property type="match status" value="1"/>
</dbReference>
<evidence type="ECO:0000256" key="7">
    <source>
        <dbReference type="ARBA" id="ARBA00022695"/>
    </source>
</evidence>
<dbReference type="Proteomes" id="UP000199318">
    <property type="component" value="Unassembled WGS sequence"/>
</dbReference>
<dbReference type="GO" id="GO:0008531">
    <property type="term" value="F:riboflavin kinase activity"/>
    <property type="evidence" value="ECO:0007669"/>
    <property type="project" value="UniProtKB-UniRule"/>
</dbReference>
<dbReference type="EC" id="2.7.1.26" evidence="15"/>
<comment type="similarity">
    <text evidence="15">Belongs to the ribF family.</text>
</comment>
<evidence type="ECO:0000256" key="12">
    <source>
        <dbReference type="ARBA" id="ARBA00023268"/>
    </source>
</evidence>
<keyword evidence="7 15" id="KW-0548">Nucleotidyltransferase</keyword>
<keyword evidence="12" id="KW-0511">Multifunctional enzyme</keyword>
<dbReference type="AlphaFoldDB" id="A0A1H9QAU3"/>
<keyword evidence="4 15" id="KW-0285">Flavoprotein</keyword>
<gene>
    <name evidence="17" type="ORF">SAMN05444126_102177</name>
</gene>
<dbReference type="UniPathway" id="UPA00276">
    <property type="reaction ID" value="UER00406"/>
</dbReference>
<evidence type="ECO:0000256" key="3">
    <source>
        <dbReference type="ARBA" id="ARBA00005201"/>
    </source>
</evidence>
<reference evidence="18" key="1">
    <citation type="submission" date="2016-10" db="EMBL/GenBank/DDBJ databases">
        <authorList>
            <person name="de Groot N.N."/>
        </authorList>
    </citation>
    <scope>NUCLEOTIDE SEQUENCE [LARGE SCALE GENOMIC DNA]</scope>
    <source>
        <strain evidence="18">10nlg</strain>
    </source>
</reference>
<evidence type="ECO:0000256" key="13">
    <source>
        <dbReference type="ARBA" id="ARBA00047880"/>
    </source>
</evidence>
<dbReference type="InterPro" id="IPR023465">
    <property type="entry name" value="Riboflavin_kinase_dom_sf"/>
</dbReference>
<dbReference type="GO" id="GO:0006747">
    <property type="term" value="P:FAD biosynthetic process"/>
    <property type="evidence" value="ECO:0007669"/>
    <property type="project" value="UniProtKB-UniRule"/>
</dbReference>
<evidence type="ECO:0000256" key="1">
    <source>
        <dbReference type="ARBA" id="ARBA00002121"/>
    </source>
</evidence>
<dbReference type="EMBL" id="FOGV01000002">
    <property type="protein sequence ID" value="SER56943.1"/>
    <property type="molecule type" value="Genomic_DNA"/>
</dbReference>
<dbReference type="InterPro" id="IPR015865">
    <property type="entry name" value="Riboflavin_kinase_bac/euk"/>
</dbReference>
<dbReference type="InterPro" id="IPR002606">
    <property type="entry name" value="Riboflavin_kinase_bac"/>
</dbReference>
<name>A0A1H9QAU3_9BACI</name>
<dbReference type="PIRSF" id="PIRSF004491">
    <property type="entry name" value="FAD_Synth"/>
    <property type="match status" value="1"/>
</dbReference>
<evidence type="ECO:0000256" key="9">
    <source>
        <dbReference type="ARBA" id="ARBA00022777"/>
    </source>
</evidence>
<evidence type="ECO:0000256" key="10">
    <source>
        <dbReference type="ARBA" id="ARBA00022827"/>
    </source>
</evidence>
<dbReference type="GO" id="GO:0009231">
    <property type="term" value="P:riboflavin biosynthetic process"/>
    <property type="evidence" value="ECO:0007669"/>
    <property type="project" value="InterPro"/>
</dbReference>
<dbReference type="InterPro" id="IPR023468">
    <property type="entry name" value="Riboflavin_kinase"/>
</dbReference>
<evidence type="ECO:0000313" key="18">
    <source>
        <dbReference type="Proteomes" id="UP000199318"/>
    </source>
</evidence>
<comment type="pathway">
    <text evidence="3 15">Cofactor biosynthesis; FMN biosynthesis; FMN from riboflavin (ATP route): step 1/1.</text>
</comment>
<evidence type="ECO:0000256" key="5">
    <source>
        <dbReference type="ARBA" id="ARBA00022643"/>
    </source>
</evidence>
<dbReference type="Gene3D" id="3.40.50.620">
    <property type="entry name" value="HUPs"/>
    <property type="match status" value="1"/>
</dbReference>
<dbReference type="GO" id="GO:0003919">
    <property type="term" value="F:FMN adenylyltransferase activity"/>
    <property type="evidence" value="ECO:0007669"/>
    <property type="project" value="UniProtKB-UniRule"/>
</dbReference>
<accession>A0A1H9QAU3</accession>
<dbReference type="STRING" id="1464123.SAMN05444126_102177"/>
<evidence type="ECO:0000256" key="2">
    <source>
        <dbReference type="ARBA" id="ARBA00004726"/>
    </source>
</evidence>
<keyword evidence="5 15" id="KW-0288">FMN</keyword>
<keyword evidence="8 15" id="KW-0547">Nucleotide-binding</keyword>
<proteinExistence type="inferred from homology"/>
<dbReference type="GO" id="GO:0005524">
    <property type="term" value="F:ATP binding"/>
    <property type="evidence" value="ECO:0007669"/>
    <property type="project" value="UniProtKB-UniRule"/>
</dbReference>
<dbReference type="NCBIfam" id="NF004160">
    <property type="entry name" value="PRK05627.1-3"/>
    <property type="match status" value="1"/>
</dbReference>
<evidence type="ECO:0000256" key="4">
    <source>
        <dbReference type="ARBA" id="ARBA00022630"/>
    </source>
</evidence>
<dbReference type="FunFam" id="2.40.30.30:FF:000003">
    <property type="entry name" value="Riboflavin biosynthesis protein"/>
    <property type="match status" value="1"/>
</dbReference>
<protein>
    <recommendedName>
        <fullName evidence="15">Riboflavin biosynthesis protein</fullName>
    </recommendedName>
    <domain>
        <recommendedName>
            <fullName evidence="15">Riboflavin kinase</fullName>
            <ecNumber evidence="15">2.7.1.26</ecNumber>
        </recommendedName>
        <alternativeName>
            <fullName evidence="15">Flavokinase</fullName>
        </alternativeName>
    </domain>
    <domain>
        <recommendedName>
            <fullName evidence="15">FMN adenylyltransferase</fullName>
            <ecNumber evidence="15">2.7.7.2</ecNumber>
        </recommendedName>
        <alternativeName>
            <fullName evidence="15">FAD pyrophosphorylase</fullName>
        </alternativeName>
        <alternativeName>
            <fullName evidence="15">FAD synthase</fullName>
        </alternativeName>
    </domain>
</protein>
<dbReference type="Gene3D" id="2.40.30.30">
    <property type="entry name" value="Riboflavin kinase-like"/>
    <property type="match status" value="1"/>
</dbReference>
<dbReference type="InterPro" id="IPR015864">
    <property type="entry name" value="FAD_synthase"/>
</dbReference>
<sequence>MEIIRLKHPVSPLNLPPISVALGFFDGVHLGHRSVIQKAKDEAEKKGYKSAVMTFYPHPKEVLQREQNTVVQYLTPLPEKEQLIADLNVDYLFIVEFDAHFAELSPQQFVDRYLIGLNIHHVAAGFDYTYGRLGKGTMETLIFHSRGKFTQTTVSEQAVNGEKISSTAIRNELKAGNVRRAAKYLGREFKLSGIVGTGDQRGRTIGFPTANIAPSPKVLIPAPGVYAVRFFCEGQVYDGVCNIGYKPTFNEQKPEIPTIEVHIFDFARDIYGEEASVYFIEYLRGEISFDSVDELIGQMQLDSEKAKEILKQ</sequence>
<dbReference type="GO" id="GO:0009398">
    <property type="term" value="P:FMN biosynthetic process"/>
    <property type="evidence" value="ECO:0007669"/>
    <property type="project" value="UniProtKB-UniRule"/>
</dbReference>
<keyword evidence="9 15" id="KW-0418">Kinase</keyword>